<dbReference type="InterPro" id="IPR001692">
    <property type="entry name" value="Histidinol_DH_CS"/>
</dbReference>
<evidence type="ECO:0000313" key="9">
    <source>
        <dbReference type="Proteomes" id="UP001597216"/>
    </source>
</evidence>
<feature type="binding site" evidence="5">
    <location>
        <position position="234"/>
    </location>
    <ligand>
        <name>substrate</name>
    </ligand>
</feature>
<comment type="cofactor">
    <cofactor evidence="5">
        <name>Zn(2+)</name>
        <dbReference type="ChEBI" id="CHEBI:29105"/>
    </cofactor>
    <text evidence="5">Binds 1 zinc ion per subunit.</text>
</comment>
<feature type="binding site" evidence="5">
    <location>
        <position position="259"/>
    </location>
    <ligand>
        <name>Zn(2+)</name>
        <dbReference type="ChEBI" id="CHEBI:29105"/>
    </ligand>
</feature>
<feature type="active site" description="Proton acceptor" evidence="5">
    <location>
        <position position="324"/>
    </location>
</feature>
<dbReference type="EMBL" id="JBHTLQ010000022">
    <property type="protein sequence ID" value="MFD1191159.1"/>
    <property type="molecule type" value="Genomic_DNA"/>
</dbReference>
<dbReference type="Gene3D" id="3.40.50.1980">
    <property type="entry name" value="Nitrogenase molybdenum iron protein domain"/>
    <property type="match status" value="2"/>
</dbReference>
<comment type="similarity">
    <text evidence="1 5 6 7">Belongs to the histidinol dehydrogenase family.</text>
</comment>
<keyword evidence="9" id="KW-1185">Reference proteome</keyword>
<evidence type="ECO:0000256" key="7">
    <source>
        <dbReference type="RuleBase" id="RU004175"/>
    </source>
</evidence>
<keyword evidence="3 5" id="KW-0862">Zinc</keyword>
<dbReference type="HAMAP" id="MF_01024">
    <property type="entry name" value="HisD"/>
    <property type="match status" value="1"/>
</dbReference>
<dbReference type="GO" id="GO:0004399">
    <property type="term" value="F:histidinol dehydrogenase activity"/>
    <property type="evidence" value="ECO:0007669"/>
    <property type="project" value="UniProtKB-EC"/>
</dbReference>
<comment type="catalytic activity">
    <reaction evidence="5">
        <text>L-histidinol + 2 NAD(+) + H2O = L-histidine + 2 NADH + 3 H(+)</text>
        <dbReference type="Rhea" id="RHEA:20641"/>
        <dbReference type="ChEBI" id="CHEBI:15377"/>
        <dbReference type="ChEBI" id="CHEBI:15378"/>
        <dbReference type="ChEBI" id="CHEBI:57540"/>
        <dbReference type="ChEBI" id="CHEBI:57595"/>
        <dbReference type="ChEBI" id="CHEBI:57699"/>
        <dbReference type="ChEBI" id="CHEBI:57945"/>
        <dbReference type="EC" id="1.1.1.23"/>
    </reaction>
</comment>
<feature type="binding site" evidence="5">
    <location>
        <position position="256"/>
    </location>
    <ligand>
        <name>substrate</name>
    </ligand>
</feature>
<evidence type="ECO:0000256" key="4">
    <source>
        <dbReference type="ARBA" id="ARBA00023002"/>
    </source>
</evidence>
<protein>
    <recommendedName>
        <fullName evidence="5">Histidinol dehydrogenase</fullName>
        <shortName evidence="5">HDH</shortName>
        <ecNumber evidence="5">1.1.1.23</ecNumber>
    </recommendedName>
</protein>
<comment type="caution">
    <text evidence="8">The sequence shown here is derived from an EMBL/GenBank/DDBJ whole genome shotgun (WGS) entry which is preliminary data.</text>
</comment>
<dbReference type="NCBIfam" id="TIGR00069">
    <property type="entry name" value="hisD"/>
    <property type="match status" value="1"/>
</dbReference>
<dbReference type="EC" id="1.1.1.23" evidence="5"/>
<dbReference type="Gene3D" id="1.20.5.1300">
    <property type="match status" value="1"/>
</dbReference>
<name>A0ABW3T1X3_9CAUL</name>
<sequence length="426" mass="44718">MRSFKFSDPGFEAAFAAFIDERRETPEEVDAAVRDVLAAVKAEGVAALLRFSKDFDRVELTEETLRVSADEIAAGAAECAPEVRAAIDFAAKRIRAYHERQRPADQSFVDEAGVQLGWRWTPLEAVGIYVPGGRAAYPSTVLMNAVPAAAAGVSRIAMVTPPGRLQPAVLAAAQAAGVTEIWRVGGAQAVAGLAYGAGPIKPVDKIVGPGNAYVTAAKRRVYGTVGIDALAGPSEIVVVADAANDPDWIAADLLSQAEHDPAAQSILITDDEAFAAAVAASVERQIGQLDTGDVAAASWRDHGAVVVAPLDAAPGLVDLIAPEHVEFAVEQPERLSDKVRHAGAIFLGRYTPEAIGDYVAGSNHVLPTSRAARFSSGLSLYDFIKRTSIVKCDADSFGVLGPHTRVLAEAEGLPAHACSASIRLNR</sequence>
<feature type="binding site" evidence="5">
    <location>
        <position position="188"/>
    </location>
    <ligand>
        <name>NAD(+)</name>
        <dbReference type="ChEBI" id="CHEBI:57540"/>
    </ligand>
</feature>
<feature type="active site" description="Proton acceptor" evidence="5">
    <location>
        <position position="323"/>
    </location>
</feature>
<keyword evidence="5" id="KW-0520">NAD</keyword>
<dbReference type="PANTHER" id="PTHR21256:SF2">
    <property type="entry name" value="HISTIDINE BIOSYNTHESIS TRIFUNCTIONAL PROTEIN"/>
    <property type="match status" value="1"/>
</dbReference>
<evidence type="ECO:0000256" key="3">
    <source>
        <dbReference type="ARBA" id="ARBA00022833"/>
    </source>
</evidence>
<keyword evidence="5" id="KW-0368">Histidine biosynthesis</keyword>
<keyword evidence="5" id="KW-0028">Amino-acid biosynthesis</keyword>
<evidence type="ECO:0000256" key="5">
    <source>
        <dbReference type="HAMAP-Rule" id="MF_01024"/>
    </source>
</evidence>
<comment type="function">
    <text evidence="5">Catalyzes the sequential NAD-dependent oxidations of L-histidinol to L-histidinaldehyde and then to L-histidine.</text>
</comment>
<feature type="binding site" evidence="5">
    <location>
        <position position="259"/>
    </location>
    <ligand>
        <name>substrate</name>
    </ligand>
</feature>
<keyword evidence="2 5" id="KW-0479">Metal-binding</keyword>
<feature type="binding site" evidence="5">
    <location>
        <position position="256"/>
    </location>
    <ligand>
        <name>Zn(2+)</name>
        <dbReference type="ChEBI" id="CHEBI:29105"/>
    </ligand>
</feature>
<feature type="binding site" evidence="5">
    <location>
        <position position="416"/>
    </location>
    <ligand>
        <name>Zn(2+)</name>
        <dbReference type="ChEBI" id="CHEBI:29105"/>
    </ligand>
</feature>
<accession>A0ABW3T1X3</accession>
<dbReference type="RefSeq" id="WP_377353652.1">
    <property type="nucleotide sequence ID" value="NZ_JBHTLQ010000022.1"/>
</dbReference>
<comment type="pathway">
    <text evidence="5">Amino-acid biosynthesis; L-histidine biosynthesis; L-histidine from 5-phospho-alpha-D-ribose 1-diphosphate: step 9/9.</text>
</comment>
<feature type="binding site" evidence="5">
    <location>
        <position position="357"/>
    </location>
    <ligand>
        <name>Zn(2+)</name>
        <dbReference type="ChEBI" id="CHEBI:29105"/>
    </ligand>
</feature>
<proteinExistence type="inferred from homology"/>
<feature type="binding site" evidence="5">
    <location>
        <position position="324"/>
    </location>
    <ligand>
        <name>substrate</name>
    </ligand>
</feature>
<gene>
    <name evidence="5 8" type="primary">hisD</name>
    <name evidence="8" type="ORF">ACFQ27_11260</name>
</gene>
<feature type="binding site" evidence="5">
    <location>
        <position position="411"/>
    </location>
    <ligand>
        <name>substrate</name>
    </ligand>
</feature>
<dbReference type="InterPro" id="IPR016161">
    <property type="entry name" value="Ald_DH/histidinol_DH"/>
</dbReference>
<evidence type="ECO:0000256" key="6">
    <source>
        <dbReference type="PIRNR" id="PIRNR000099"/>
    </source>
</evidence>
<feature type="binding site" evidence="5">
    <location>
        <position position="129"/>
    </location>
    <ligand>
        <name>NAD(+)</name>
        <dbReference type="ChEBI" id="CHEBI:57540"/>
    </ligand>
</feature>
<dbReference type="PIRSF" id="PIRSF000099">
    <property type="entry name" value="Histidinol_dh"/>
    <property type="match status" value="1"/>
</dbReference>
<dbReference type="InterPro" id="IPR012131">
    <property type="entry name" value="Hstdl_DH"/>
</dbReference>
<reference evidence="9" key="1">
    <citation type="journal article" date="2019" name="Int. J. Syst. Evol. Microbiol.">
        <title>The Global Catalogue of Microorganisms (GCM) 10K type strain sequencing project: providing services to taxonomists for standard genome sequencing and annotation.</title>
        <authorList>
            <consortium name="The Broad Institute Genomics Platform"/>
            <consortium name="The Broad Institute Genome Sequencing Center for Infectious Disease"/>
            <person name="Wu L."/>
            <person name="Ma J."/>
        </authorList>
    </citation>
    <scope>NUCLEOTIDE SEQUENCE [LARGE SCALE GENOMIC DNA]</scope>
    <source>
        <strain evidence="9">CCUG 55074</strain>
    </source>
</reference>
<organism evidence="8 9">
    <name type="scientific">Phenylobacterium conjunctum</name>
    <dbReference type="NCBI Taxonomy" id="1298959"/>
    <lineage>
        <taxon>Bacteria</taxon>
        <taxon>Pseudomonadati</taxon>
        <taxon>Pseudomonadota</taxon>
        <taxon>Alphaproteobacteria</taxon>
        <taxon>Caulobacterales</taxon>
        <taxon>Caulobacteraceae</taxon>
        <taxon>Phenylobacterium</taxon>
    </lineage>
</organism>
<dbReference type="CDD" id="cd06572">
    <property type="entry name" value="Histidinol_dh"/>
    <property type="match status" value="1"/>
</dbReference>
<dbReference type="PRINTS" id="PR00083">
    <property type="entry name" value="HOLDHDRGNASE"/>
</dbReference>
<feature type="binding site" evidence="5">
    <location>
        <position position="357"/>
    </location>
    <ligand>
        <name>substrate</name>
    </ligand>
</feature>
<feature type="binding site" evidence="5">
    <location>
        <position position="416"/>
    </location>
    <ligand>
        <name>substrate</name>
    </ligand>
</feature>
<dbReference type="InterPro" id="IPR022695">
    <property type="entry name" value="Histidinol_DH_monofunct"/>
</dbReference>
<evidence type="ECO:0000313" key="8">
    <source>
        <dbReference type="EMBL" id="MFD1191159.1"/>
    </source>
</evidence>
<evidence type="ECO:0000256" key="2">
    <source>
        <dbReference type="ARBA" id="ARBA00022723"/>
    </source>
</evidence>
<dbReference type="SUPFAM" id="SSF53720">
    <property type="entry name" value="ALDH-like"/>
    <property type="match status" value="1"/>
</dbReference>
<dbReference type="Pfam" id="PF00815">
    <property type="entry name" value="Histidinol_dh"/>
    <property type="match status" value="1"/>
</dbReference>
<dbReference type="PANTHER" id="PTHR21256">
    <property type="entry name" value="HISTIDINOL DEHYDROGENASE HDH"/>
    <property type="match status" value="1"/>
</dbReference>
<feature type="binding site" evidence="5">
    <location>
        <position position="211"/>
    </location>
    <ligand>
        <name>NAD(+)</name>
        <dbReference type="ChEBI" id="CHEBI:57540"/>
    </ligand>
</feature>
<keyword evidence="4 5" id="KW-0560">Oxidoreductase</keyword>
<dbReference type="Proteomes" id="UP001597216">
    <property type="component" value="Unassembled WGS sequence"/>
</dbReference>
<evidence type="ECO:0000256" key="1">
    <source>
        <dbReference type="ARBA" id="ARBA00010178"/>
    </source>
</evidence>
<dbReference type="PROSITE" id="PS00611">
    <property type="entry name" value="HISOL_DEHYDROGENASE"/>
    <property type="match status" value="1"/>
</dbReference>